<dbReference type="SUPFAM" id="SSF50249">
    <property type="entry name" value="Nucleic acid-binding proteins"/>
    <property type="match status" value="1"/>
</dbReference>
<proteinExistence type="predicted"/>
<protein>
    <recommendedName>
        <fullName evidence="1">ChsH2 C-terminal OB-fold domain-containing protein</fullName>
    </recommendedName>
</protein>
<dbReference type="Pfam" id="PF01796">
    <property type="entry name" value="OB_ChsH2_C"/>
    <property type="match status" value="1"/>
</dbReference>
<dbReference type="InterPro" id="IPR052513">
    <property type="entry name" value="Thioester_dehydratase-like"/>
</dbReference>
<dbReference type="RefSeq" id="WP_174247657.1">
    <property type="nucleotide sequence ID" value="NZ_AP021879.1"/>
</dbReference>
<evidence type="ECO:0000259" key="1">
    <source>
        <dbReference type="Pfam" id="PF01796"/>
    </source>
</evidence>
<organism evidence="2 3">
    <name type="scientific">Desulfosarcina ovata subsp. ovata</name>
    <dbReference type="NCBI Taxonomy" id="2752305"/>
    <lineage>
        <taxon>Bacteria</taxon>
        <taxon>Pseudomonadati</taxon>
        <taxon>Thermodesulfobacteriota</taxon>
        <taxon>Desulfobacteria</taxon>
        <taxon>Desulfobacterales</taxon>
        <taxon>Desulfosarcinaceae</taxon>
        <taxon>Desulfosarcina</taxon>
    </lineage>
</organism>
<dbReference type="EMBL" id="AP021879">
    <property type="protein sequence ID" value="BBO88111.1"/>
    <property type="molecule type" value="Genomic_DNA"/>
</dbReference>
<reference evidence="2 3" key="1">
    <citation type="submission" date="2019-11" db="EMBL/GenBank/DDBJ databases">
        <title>Comparative genomics of hydrocarbon-degrading Desulfosarcina strains.</title>
        <authorList>
            <person name="Watanabe M."/>
            <person name="Kojima H."/>
            <person name="Fukui M."/>
        </authorList>
    </citation>
    <scope>NUCLEOTIDE SEQUENCE [LARGE SCALE GENOMIC DNA]</scope>
    <source>
        <strain evidence="3">oXyS1</strain>
    </source>
</reference>
<dbReference type="PANTHER" id="PTHR34075:SF5">
    <property type="entry name" value="BLR3430 PROTEIN"/>
    <property type="match status" value="1"/>
</dbReference>
<dbReference type="Proteomes" id="UP000422108">
    <property type="component" value="Chromosome"/>
</dbReference>
<accession>A0A5K8A6L4</accession>
<keyword evidence="3" id="KW-1185">Reference proteome</keyword>
<dbReference type="InterPro" id="IPR012340">
    <property type="entry name" value="NA-bd_OB-fold"/>
</dbReference>
<sequence length="148" mass="16868">MAEKEKGKKEEKKAEEITFFHEDIFEVPEDGSPPFLKGWKCKKCNKLWFPTVKYCMDPECWSEDLEAVPLSRTGKIYTCVDIYIGAPGFATPYVWGYVDLPDGIRIPTIFDGEVKGFHIGDEVEVVAAPLRKNSKGEDIISWKFKKVA</sequence>
<evidence type="ECO:0000313" key="3">
    <source>
        <dbReference type="Proteomes" id="UP000422108"/>
    </source>
</evidence>
<evidence type="ECO:0000313" key="2">
    <source>
        <dbReference type="EMBL" id="BBO88111.1"/>
    </source>
</evidence>
<name>A0A5K8A6L4_9BACT</name>
<dbReference type="PANTHER" id="PTHR34075">
    <property type="entry name" value="BLR3430 PROTEIN"/>
    <property type="match status" value="1"/>
</dbReference>
<dbReference type="InterPro" id="IPR002878">
    <property type="entry name" value="ChsH2_C"/>
</dbReference>
<feature type="domain" description="ChsH2 C-terminal OB-fold" evidence="1">
    <location>
        <begin position="68"/>
        <end position="126"/>
    </location>
</feature>
<dbReference type="AlphaFoldDB" id="A0A5K8A6L4"/>
<gene>
    <name evidence="2" type="ORF">DSCOOX_12910</name>
</gene>